<dbReference type="AlphaFoldDB" id="A0A0N8GPP6"/>
<dbReference type="EMBL" id="LGKP01000035">
    <property type="protein sequence ID" value="KPL81482.1"/>
    <property type="molecule type" value="Genomic_DNA"/>
</dbReference>
<dbReference type="STRING" id="70996.SE18_22920"/>
<feature type="transmembrane region" description="Helical" evidence="1">
    <location>
        <begin position="152"/>
        <end position="175"/>
    </location>
</feature>
<protein>
    <submittedName>
        <fullName evidence="2">Uncharacterized protein</fullName>
    </submittedName>
</protein>
<feature type="transmembrane region" description="Helical" evidence="1">
    <location>
        <begin position="120"/>
        <end position="145"/>
    </location>
</feature>
<reference evidence="2 3" key="1">
    <citation type="submission" date="2015-07" db="EMBL/GenBank/DDBJ databases">
        <title>Whole genome sequence of Herpetosiphon geysericola DSM 7119.</title>
        <authorList>
            <person name="Hemp J."/>
            <person name="Ward L.M."/>
            <person name="Pace L.A."/>
            <person name="Fischer W.W."/>
        </authorList>
    </citation>
    <scope>NUCLEOTIDE SEQUENCE [LARGE SCALE GENOMIC DNA]</scope>
    <source>
        <strain evidence="2 3">DSM 7119</strain>
    </source>
</reference>
<keyword evidence="1" id="KW-0472">Membrane</keyword>
<feature type="transmembrane region" description="Helical" evidence="1">
    <location>
        <begin position="187"/>
        <end position="212"/>
    </location>
</feature>
<evidence type="ECO:0000313" key="3">
    <source>
        <dbReference type="Proteomes" id="UP000050277"/>
    </source>
</evidence>
<keyword evidence="1" id="KW-1133">Transmembrane helix</keyword>
<keyword evidence="1" id="KW-0812">Transmembrane</keyword>
<evidence type="ECO:0000313" key="2">
    <source>
        <dbReference type="EMBL" id="KPL81482.1"/>
    </source>
</evidence>
<feature type="transmembrane region" description="Helical" evidence="1">
    <location>
        <begin position="12"/>
        <end position="32"/>
    </location>
</feature>
<dbReference type="OrthoDB" id="162460at2"/>
<dbReference type="RefSeq" id="WP_054536787.1">
    <property type="nucleotide sequence ID" value="NZ_LGKP01000035.1"/>
</dbReference>
<keyword evidence="3" id="KW-1185">Reference proteome</keyword>
<gene>
    <name evidence="2" type="ORF">SE18_22920</name>
</gene>
<feature type="transmembrane region" description="Helical" evidence="1">
    <location>
        <begin position="44"/>
        <end position="68"/>
    </location>
</feature>
<evidence type="ECO:0000256" key="1">
    <source>
        <dbReference type="SAM" id="Phobius"/>
    </source>
</evidence>
<proteinExistence type="predicted"/>
<name>A0A0N8GPP6_9CHLR</name>
<feature type="transmembrane region" description="Helical" evidence="1">
    <location>
        <begin position="80"/>
        <end position="100"/>
    </location>
</feature>
<comment type="caution">
    <text evidence="2">The sequence shown here is derived from an EMBL/GenBank/DDBJ whole genome shotgun (WGS) entry which is preliminary data.</text>
</comment>
<dbReference type="Proteomes" id="UP000050277">
    <property type="component" value="Unassembled WGS sequence"/>
</dbReference>
<organism evidence="2 3">
    <name type="scientific">Herpetosiphon geysericola</name>
    <dbReference type="NCBI Taxonomy" id="70996"/>
    <lineage>
        <taxon>Bacteria</taxon>
        <taxon>Bacillati</taxon>
        <taxon>Chloroflexota</taxon>
        <taxon>Chloroflexia</taxon>
        <taxon>Herpetosiphonales</taxon>
        <taxon>Herpetosiphonaceae</taxon>
        <taxon>Herpetosiphon</taxon>
    </lineage>
</organism>
<accession>A0A0N8GPP6</accession>
<sequence length="221" mass="23872">MRRIDLLRNPKRLIPILIGSVAGIFVLIDRLFPGIGSIANGSQILLNWATVIAAFALIAGSTNVIIHHIKRLASTDPKRWYSIALLLGVIIPPALAVYGYSTQGRANVLELGLFQDVIRWVYAPISISLLALLTFFGLTAAIHAFGAGQREAIIVVSVALLFLVLQLPVLAGLPYLGETLGWIQRYIVMAGLRGLIFGSAIGAIVASIRILLGIDLPYLDR</sequence>